<accession>A0AA35ZSA3</accession>
<sequence>MLSIPSCGATWQTRIGGSSVTSFCLISSLARGRLRRGCAPHTSDLRVGEGPTLTSDFVRLGSDQAKLVVSLTFPFLTFSLRGVEAEISLEMVLRGHYRGKLCHWEIDLLEALRPLVSKKRMREFAGFLSIEGGNTCSSGPTSHSRLAVGVVSPVHLPAPASFGLPVGSDEETESDDACLYPRKMHKTVSVAKLLGGIDDVLGDRFFVPGQKEKEVVPSSSMTPPFPFIGLLSIDIDSGSVLEGWEITRDSLLSKDINAQEWGSCAHPLATMKFLASQSSARMADDLLYLATQASALMVVVADRVFRADVNETQLKTFQGTMISIREELHDSEVERRVLLEQNCIMACKKVALEDHVATLEGQKE</sequence>
<gene>
    <name evidence="1" type="ORF">LSALG_LOCUS36756</name>
</gene>
<dbReference type="Proteomes" id="UP001177003">
    <property type="component" value="Chromosome 8"/>
</dbReference>
<protein>
    <submittedName>
        <fullName evidence="1">Uncharacterized protein</fullName>
    </submittedName>
</protein>
<keyword evidence="2" id="KW-1185">Reference proteome</keyword>
<dbReference type="AlphaFoldDB" id="A0AA35ZSA3"/>
<dbReference type="EMBL" id="OX465084">
    <property type="protein sequence ID" value="CAI9297974.1"/>
    <property type="molecule type" value="Genomic_DNA"/>
</dbReference>
<proteinExistence type="predicted"/>
<evidence type="ECO:0000313" key="1">
    <source>
        <dbReference type="EMBL" id="CAI9297974.1"/>
    </source>
</evidence>
<organism evidence="1 2">
    <name type="scientific">Lactuca saligna</name>
    <name type="common">Willowleaf lettuce</name>
    <dbReference type="NCBI Taxonomy" id="75948"/>
    <lineage>
        <taxon>Eukaryota</taxon>
        <taxon>Viridiplantae</taxon>
        <taxon>Streptophyta</taxon>
        <taxon>Embryophyta</taxon>
        <taxon>Tracheophyta</taxon>
        <taxon>Spermatophyta</taxon>
        <taxon>Magnoliopsida</taxon>
        <taxon>eudicotyledons</taxon>
        <taxon>Gunneridae</taxon>
        <taxon>Pentapetalae</taxon>
        <taxon>asterids</taxon>
        <taxon>campanulids</taxon>
        <taxon>Asterales</taxon>
        <taxon>Asteraceae</taxon>
        <taxon>Cichorioideae</taxon>
        <taxon>Cichorieae</taxon>
        <taxon>Lactucinae</taxon>
        <taxon>Lactuca</taxon>
    </lineage>
</organism>
<evidence type="ECO:0000313" key="2">
    <source>
        <dbReference type="Proteomes" id="UP001177003"/>
    </source>
</evidence>
<name>A0AA35ZSA3_LACSI</name>
<reference evidence="1" key="1">
    <citation type="submission" date="2023-04" db="EMBL/GenBank/DDBJ databases">
        <authorList>
            <person name="Vijverberg K."/>
            <person name="Xiong W."/>
            <person name="Schranz E."/>
        </authorList>
    </citation>
    <scope>NUCLEOTIDE SEQUENCE</scope>
</reference>